<protein>
    <submittedName>
        <fullName evidence="1">Uncharacterized protein</fullName>
    </submittedName>
</protein>
<keyword evidence="2" id="KW-1185">Reference proteome</keyword>
<proteinExistence type="predicted"/>
<comment type="caution">
    <text evidence="1">The sequence shown here is derived from an EMBL/GenBank/DDBJ whole genome shotgun (WGS) entry which is preliminary data.</text>
</comment>
<evidence type="ECO:0000313" key="1">
    <source>
        <dbReference type="EMBL" id="EAY29449.1"/>
    </source>
</evidence>
<dbReference type="Proteomes" id="UP000004095">
    <property type="component" value="Unassembled WGS sequence"/>
</dbReference>
<dbReference type="AlphaFoldDB" id="A1ZJZ6"/>
<evidence type="ECO:0000313" key="2">
    <source>
        <dbReference type="Proteomes" id="UP000004095"/>
    </source>
</evidence>
<reference evidence="1 2" key="1">
    <citation type="submission" date="2007-01" db="EMBL/GenBank/DDBJ databases">
        <authorList>
            <person name="Haygood M."/>
            <person name="Podell S."/>
            <person name="Anderson C."/>
            <person name="Hopkinson B."/>
            <person name="Roe K."/>
            <person name="Barbeau K."/>
            <person name="Gaasterland T."/>
            <person name="Ferriera S."/>
            <person name="Johnson J."/>
            <person name="Kravitz S."/>
            <person name="Beeson K."/>
            <person name="Sutton G."/>
            <person name="Rogers Y.-H."/>
            <person name="Friedman R."/>
            <person name="Frazier M."/>
            <person name="Venter J.C."/>
        </authorList>
    </citation>
    <scope>NUCLEOTIDE SEQUENCE [LARGE SCALE GENOMIC DNA]</scope>
    <source>
        <strain evidence="1 2">ATCC 23134</strain>
    </source>
</reference>
<name>A1ZJZ6_MICM2</name>
<accession>A1ZJZ6</accession>
<organism evidence="1 2">
    <name type="scientific">Microscilla marina ATCC 23134</name>
    <dbReference type="NCBI Taxonomy" id="313606"/>
    <lineage>
        <taxon>Bacteria</taxon>
        <taxon>Pseudomonadati</taxon>
        <taxon>Bacteroidota</taxon>
        <taxon>Cytophagia</taxon>
        <taxon>Cytophagales</taxon>
        <taxon>Microscillaceae</taxon>
        <taxon>Microscilla</taxon>
    </lineage>
</organism>
<gene>
    <name evidence="1" type="ORF">M23134_01509</name>
</gene>
<dbReference type="EMBL" id="AAWS01000011">
    <property type="protein sequence ID" value="EAY29449.1"/>
    <property type="molecule type" value="Genomic_DNA"/>
</dbReference>
<dbReference type="RefSeq" id="WP_002696509.1">
    <property type="nucleotide sequence ID" value="NZ_AAWS01000011.1"/>
</dbReference>
<sequence>MIFYKQQKKLSNLDDVVTYILENQHRIHGATPPEKTAMEILSRLFNLKPSSVYAALSRQKKSIKNLDEVIDFIRENKRRIV</sequence>